<protein>
    <submittedName>
        <fullName evidence="2">Uncharacterized protein</fullName>
    </submittedName>
</protein>
<sequence>GSIIVPSTRIYFLHIWVFLIMLPLSAVYENTTLTACTQSTYVNYNDDITASINAYKRNVTTDMDNACQYAQNLMDSFGAVYRNGACRGSTSADAQWYGCQSAREYTNAQFKHCQHSTTCQRKLLISNTADDS</sequence>
<evidence type="ECO:0000313" key="3">
    <source>
        <dbReference type="Proteomes" id="UP001331761"/>
    </source>
</evidence>
<comment type="caution">
    <text evidence="2">The sequence shown here is derived from an EMBL/GenBank/DDBJ whole genome shotgun (WGS) entry which is preliminary data.</text>
</comment>
<gene>
    <name evidence="2" type="ORF">GCK32_000642</name>
</gene>
<feature type="transmembrane region" description="Helical" evidence="1">
    <location>
        <begin position="12"/>
        <end position="28"/>
    </location>
</feature>
<keyword evidence="1" id="KW-0812">Transmembrane</keyword>
<keyword evidence="1" id="KW-0472">Membrane</keyword>
<evidence type="ECO:0000313" key="2">
    <source>
        <dbReference type="EMBL" id="KAK5979405.1"/>
    </source>
</evidence>
<evidence type="ECO:0000256" key="1">
    <source>
        <dbReference type="SAM" id="Phobius"/>
    </source>
</evidence>
<reference evidence="2 3" key="1">
    <citation type="submission" date="2019-10" db="EMBL/GenBank/DDBJ databases">
        <title>Assembly and Annotation for the nematode Trichostrongylus colubriformis.</title>
        <authorList>
            <person name="Martin J."/>
        </authorList>
    </citation>
    <scope>NUCLEOTIDE SEQUENCE [LARGE SCALE GENOMIC DNA]</scope>
    <source>
        <strain evidence="2">G859</strain>
        <tissue evidence="2">Whole worm</tissue>
    </source>
</reference>
<feature type="non-terminal residue" evidence="2">
    <location>
        <position position="1"/>
    </location>
</feature>
<organism evidence="2 3">
    <name type="scientific">Trichostrongylus colubriformis</name>
    <name type="common">Black scour worm</name>
    <dbReference type="NCBI Taxonomy" id="6319"/>
    <lineage>
        <taxon>Eukaryota</taxon>
        <taxon>Metazoa</taxon>
        <taxon>Ecdysozoa</taxon>
        <taxon>Nematoda</taxon>
        <taxon>Chromadorea</taxon>
        <taxon>Rhabditida</taxon>
        <taxon>Rhabditina</taxon>
        <taxon>Rhabditomorpha</taxon>
        <taxon>Strongyloidea</taxon>
        <taxon>Trichostrongylidae</taxon>
        <taxon>Trichostrongylus</taxon>
    </lineage>
</organism>
<dbReference type="EMBL" id="WIXE01008388">
    <property type="protein sequence ID" value="KAK5979405.1"/>
    <property type="molecule type" value="Genomic_DNA"/>
</dbReference>
<name>A0AAN8FY13_TRICO</name>
<keyword evidence="3" id="KW-1185">Reference proteome</keyword>
<dbReference type="Proteomes" id="UP001331761">
    <property type="component" value="Unassembled WGS sequence"/>
</dbReference>
<keyword evidence="1" id="KW-1133">Transmembrane helix</keyword>
<accession>A0AAN8FY13</accession>
<dbReference type="AlphaFoldDB" id="A0AAN8FY13"/>
<proteinExistence type="predicted"/>